<feature type="signal peptide" evidence="1">
    <location>
        <begin position="1"/>
        <end position="20"/>
    </location>
</feature>
<dbReference type="VEuPathDB" id="FungiDB:SPRG_05412"/>
<sequence>MSPLTLWMPLTISIAAKATAIATRSGSDQATLSIPMLAFSEMVQTSCYCPVFQACNSNVHRSGLKGRFGS</sequence>
<dbReference type="GeneID" id="24127808"/>
<evidence type="ECO:0000313" key="2">
    <source>
        <dbReference type="EMBL" id="KDO29168.1"/>
    </source>
</evidence>
<dbReference type="Proteomes" id="UP000030745">
    <property type="component" value="Unassembled WGS sequence"/>
</dbReference>
<evidence type="ECO:0000256" key="1">
    <source>
        <dbReference type="SAM" id="SignalP"/>
    </source>
</evidence>
<keyword evidence="3" id="KW-1185">Reference proteome</keyword>
<evidence type="ECO:0008006" key="4">
    <source>
        <dbReference type="Google" id="ProtNLM"/>
    </source>
</evidence>
<accession>A0A067CFC4</accession>
<name>A0A067CFC4_SAPPC</name>
<dbReference type="RefSeq" id="XP_012200047.1">
    <property type="nucleotide sequence ID" value="XM_012344657.1"/>
</dbReference>
<evidence type="ECO:0000313" key="3">
    <source>
        <dbReference type="Proteomes" id="UP000030745"/>
    </source>
</evidence>
<keyword evidence="1" id="KW-0732">Signal</keyword>
<protein>
    <recommendedName>
        <fullName evidence="4">Secreted protein</fullName>
    </recommendedName>
</protein>
<dbReference type="KEGG" id="spar:SPRG_05412"/>
<gene>
    <name evidence="2" type="ORF">SPRG_05412</name>
</gene>
<feature type="chain" id="PRO_5001634429" description="Secreted protein" evidence="1">
    <location>
        <begin position="21"/>
        <end position="70"/>
    </location>
</feature>
<dbReference type="EMBL" id="KK583207">
    <property type="protein sequence ID" value="KDO29168.1"/>
    <property type="molecule type" value="Genomic_DNA"/>
</dbReference>
<dbReference type="AlphaFoldDB" id="A0A067CFC4"/>
<reference evidence="2 3" key="1">
    <citation type="journal article" date="2013" name="PLoS Genet.">
        <title>Distinctive expansion of potential virulence genes in the genome of the oomycete fish pathogen Saprolegnia parasitica.</title>
        <authorList>
            <person name="Jiang R.H."/>
            <person name="de Bruijn I."/>
            <person name="Haas B.J."/>
            <person name="Belmonte R."/>
            <person name="Lobach L."/>
            <person name="Christie J."/>
            <person name="van den Ackerveken G."/>
            <person name="Bottin A."/>
            <person name="Bulone V."/>
            <person name="Diaz-Moreno S.M."/>
            <person name="Dumas B."/>
            <person name="Fan L."/>
            <person name="Gaulin E."/>
            <person name="Govers F."/>
            <person name="Grenville-Briggs L.J."/>
            <person name="Horner N.R."/>
            <person name="Levin J.Z."/>
            <person name="Mammella M."/>
            <person name="Meijer H.J."/>
            <person name="Morris P."/>
            <person name="Nusbaum C."/>
            <person name="Oome S."/>
            <person name="Phillips A.J."/>
            <person name="van Rooyen D."/>
            <person name="Rzeszutek E."/>
            <person name="Saraiva M."/>
            <person name="Secombes C.J."/>
            <person name="Seidl M.F."/>
            <person name="Snel B."/>
            <person name="Stassen J.H."/>
            <person name="Sykes S."/>
            <person name="Tripathy S."/>
            <person name="van den Berg H."/>
            <person name="Vega-Arreguin J.C."/>
            <person name="Wawra S."/>
            <person name="Young S.K."/>
            <person name="Zeng Q."/>
            <person name="Dieguez-Uribeondo J."/>
            <person name="Russ C."/>
            <person name="Tyler B.M."/>
            <person name="van West P."/>
        </authorList>
    </citation>
    <scope>NUCLEOTIDE SEQUENCE [LARGE SCALE GENOMIC DNA]</scope>
    <source>
        <strain evidence="2 3">CBS 223.65</strain>
    </source>
</reference>
<proteinExistence type="predicted"/>
<organism evidence="2 3">
    <name type="scientific">Saprolegnia parasitica (strain CBS 223.65)</name>
    <dbReference type="NCBI Taxonomy" id="695850"/>
    <lineage>
        <taxon>Eukaryota</taxon>
        <taxon>Sar</taxon>
        <taxon>Stramenopiles</taxon>
        <taxon>Oomycota</taxon>
        <taxon>Saprolegniomycetes</taxon>
        <taxon>Saprolegniales</taxon>
        <taxon>Saprolegniaceae</taxon>
        <taxon>Saprolegnia</taxon>
    </lineage>
</organism>